<accession>A0A6J4J9L5</accession>
<reference evidence="1" key="1">
    <citation type="submission" date="2020-02" db="EMBL/GenBank/DDBJ databases">
        <authorList>
            <person name="Meier V. D."/>
        </authorList>
    </citation>
    <scope>NUCLEOTIDE SEQUENCE</scope>
    <source>
        <strain evidence="1">AVDCRST_MAG56</strain>
    </source>
</reference>
<sequence>MNRLLALTVALLLGVACNPGRDQSLRDAGERGGAALTEKEAAVPEPQFRKHLQLGYGFEVKAGGYEQLGHLETYTRVVVSRNGKEVFKDSSLTEYTFSHKSYPEVMPAGPEAFELLLQVNDRPNPDYLRWVRIERNALTKTGELPLFIGEAADLDGDKALERAGYWGGGEVWGENYRLTAYNPILYYETSPGGLRLDSALTRAKNRAIYGEFHGFDFSQAIPVPAARLENFDQEVSRIEASAIPAKTGF</sequence>
<gene>
    <name evidence="1" type="ORF">AVDCRST_MAG56-3097</name>
</gene>
<proteinExistence type="predicted"/>
<dbReference type="AlphaFoldDB" id="A0A6J4J9L5"/>
<protein>
    <submittedName>
        <fullName evidence="1">Uncharacterized protein</fullName>
    </submittedName>
</protein>
<name>A0A6J4J9L5_9SPHI</name>
<organism evidence="1">
    <name type="scientific">uncultured Cytophagales bacterium</name>
    <dbReference type="NCBI Taxonomy" id="158755"/>
    <lineage>
        <taxon>Bacteria</taxon>
        <taxon>Pseudomonadati</taxon>
        <taxon>Bacteroidota</taxon>
        <taxon>Sphingobacteriia</taxon>
        <taxon>Sphingobacteriales</taxon>
        <taxon>environmental samples</taxon>
    </lineage>
</organism>
<dbReference type="EMBL" id="CADCTQ010000261">
    <property type="protein sequence ID" value="CAA9271642.1"/>
    <property type="molecule type" value="Genomic_DNA"/>
</dbReference>
<evidence type="ECO:0000313" key="1">
    <source>
        <dbReference type="EMBL" id="CAA9271642.1"/>
    </source>
</evidence>
<dbReference type="PROSITE" id="PS51257">
    <property type="entry name" value="PROKAR_LIPOPROTEIN"/>
    <property type="match status" value="1"/>
</dbReference>